<gene>
    <name evidence="3" type="ORF">BCR32DRAFT_266512</name>
</gene>
<evidence type="ECO:0000313" key="4">
    <source>
        <dbReference type="Proteomes" id="UP000193944"/>
    </source>
</evidence>
<keyword evidence="1" id="KW-0472">Membrane</keyword>
<keyword evidence="4" id="KW-1185">Reference proteome</keyword>
<dbReference type="EMBL" id="MCFG01000058">
    <property type="protein sequence ID" value="ORX84104.1"/>
    <property type="molecule type" value="Genomic_DNA"/>
</dbReference>
<reference evidence="3 4" key="2">
    <citation type="submission" date="2016-08" db="EMBL/GenBank/DDBJ databases">
        <title>Pervasive Adenine N6-methylation of Active Genes in Fungi.</title>
        <authorList>
            <consortium name="DOE Joint Genome Institute"/>
            <person name="Mondo S.J."/>
            <person name="Dannebaum R.O."/>
            <person name="Kuo R.C."/>
            <person name="Labutti K."/>
            <person name="Haridas S."/>
            <person name="Kuo A."/>
            <person name="Salamov A."/>
            <person name="Ahrendt S.R."/>
            <person name="Lipzen A."/>
            <person name="Sullivan W."/>
            <person name="Andreopoulos W.B."/>
            <person name="Clum A."/>
            <person name="Lindquist E."/>
            <person name="Daum C."/>
            <person name="Ramamoorthy G.K."/>
            <person name="Gryganskyi A."/>
            <person name="Culley D."/>
            <person name="Magnuson J.K."/>
            <person name="James T.Y."/>
            <person name="O'Malley M.A."/>
            <person name="Stajich J.E."/>
            <person name="Spatafora J.W."/>
            <person name="Visel A."/>
            <person name="Grigoriev I.V."/>
        </authorList>
    </citation>
    <scope>NUCLEOTIDE SEQUENCE [LARGE SCALE GENOMIC DNA]</scope>
    <source>
        <strain evidence="3 4">S4</strain>
    </source>
</reference>
<dbReference type="OrthoDB" id="2144499at2759"/>
<evidence type="ECO:0000313" key="3">
    <source>
        <dbReference type="EMBL" id="ORX84104.1"/>
    </source>
</evidence>
<evidence type="ECO:0000256" key="2">
    <source>
        <dbReference type="SAM" id="SignalP"/>
    </source>
</evidence>
<keyword evidence="2" id="KW-0732">Signal</keyword>
<sequence length="268" mass="31384">MNKMYKSISLLFLLLLIDKSISDNNNTIIETTNYTLSYFQNFNSTTSCKTSNDCLPGANCSTGKCNFGTFWCKEDENEKCIMINDKYYNEYNEISKDLNNEPKPFLTTCNIDNIDNGKCKTPKCLENSDCYSNLCYNNNCMADRNVYYCKGNFNQVNCKKQSYMSCNDNSECLSLICTEGICQPQEQKSNMKYLIYIIILLFILCVALFDYFWKVKSKKGKKEKEKEREKEEKMFEEKIIIEGKKEIKRNKEDKDNTKNKEKIEIKNI</sequence>
<evidence type="ECO:0008006" key="5">
    <source>
        <dbReference type="Google" id="ProtNLM"/>
    </source>
</evidence>
<evidence type="ECO:0000256" key="1">
    <source>
        <dbReference type="SAM" id="Phobius"/>
    </source>
</evidence>
<dbReference type="Proteomes" id="UP000193944">
    <property type="component" value="Unassembled WGS sequence"/>
</dbReference>
<feature type="signal peptide" evidence="2">
    <location>
        <begin position="1"/>
        <end position="22"/>
    </location>
</feature>
<reference evidence="3 4" key="1">
    <citation type="submission" date="2016-08" db="EMBL/GenBank/DDBJ databases">
        <title>A Parts List for Fungal Cellulosomes Revealed by Comparative Genomics.</title>
        <authorList>
            <consortium name="DOE Joint Genome Institute"/>
            <person name="Haitjema C.H."/>
            <person name="Gilmore S.P."/>
            <person name="Henske J.K."/>
            <person name="Solomon K.V."/>
            <person name="De Groot R."/>
            <person name="Kuo A."/>
            <person name="Mondo S.J."/>
            <person name="Salamov A.A."/>
            <person name="Labutti K."/>
            <person name="Zhao Z."/>
            <person name="Chiniquy J."/>
            <person name="Barry K."/>
            <person name="Brewer H.M."/>
            <person name="Purvine S.O."/>
            <person name="Wright A.T."/>
            <person name="Boxma B."/>
            <person name="Van Alen T."/>
            <person name="Hackstein J.H."/>
            <person name="Baker S.E."/>
            <person name="Grigoriev I.V."/>
            <person name="O'Malley M.A."/>
        </authorList>
    </citation>
    <scope>NUCLEOTIDE SEQUENCE [LARGE SCALE GENOMIC DNA]</scope>
    <source>
        <strain evidence="3 4">S4</strain>
    </source>
</reference>
<proteinExistence type="predicted"/>
<accession>A0A1Y1XFF0</accession>
<feature type="transmembrane region" description="Helical" evidence="1">
    <location>
        <begin position="193"/>
        <end position="213"/>
    </location>
</feature>
<organism evidence="3 4">
    <name type="scientific">Anaeromyces robustus</name>
    <dbReference type="NCBI Taxonomy" id="1754192"/>
    <lineage>
        <taxon>Eukaryota</taxon>
        <taxon>Fungi</taxon>
        <taxon>Fungi incertae sedis</taxon>
        <taxon>Chytridiomycota</taxon>
        <taxon>Chytridiomycota incertae sedis</taxon>
        <taxon>Neocallimastigomycetes</taxon>
        <taxon>Neocallimastigales</taxon>
        <taxon>Neocallimastigaceae</taxon>
        <taxon>Anaeromyces</taxon>
    </lineage>
</organism>
<comment type="caution">
    <text evidence="3">The sequence shown here is derived from an EMBL/GenBank/DDBJ whole genome shotgun (WGS) entry which is preliminary data.</text>
</comment>
<protein>
    <recommendedName>
        <fullName evidence="5">Dickkopf N-terminal cysteine-rich domain-containing protein</fullName>
    </recommendedName>
</protein>
<dbReference type="AlphaFoldDB" id="A0A1Y1XFF0"/>
<keyword evidence="1" id="KW-0812">Transmembrane</keyword>
<keyword evidence="1" id="KW-1133">Transmembrane helix</keyword>
<feature type="chain" id="PRO_5013118776" description="Dickkopf N-terminal cysteine-rich domain-containing protein" evidence="2">
    <location>
        <begin position="23"/>
        <end position="268"/>
    </location>
</feature>
<name>A0A1Y1XFF0_9FUNG</name>